<accession>A0A4Y2P2U2</accession>
<dbReference type="EMBL" id="BGPR01010346">
    <property type="protein sequence ID" value="GBN45684.1"/>
    <property type="molecule type" value="Genomic_DNA"/>
</dbReference>
<comment type="caution">
    <text evidence="2">The sequence shown here is derived from an EMBL/GenBank/DDBJ whole genome shotgun (WGS) entry which is preliminary data.</text>
</comment>
<evidence type="ECO:0000256" key="1">
    <source>
        <dbReference type="SAM" id="MobiDB-lite"/>
    </source>
</evidence>
<dbReference type="Proteomes" id="UP000499080">
    <property type="component" value="Unassembled WGS sequence"/>
</dbReference>
<dbReference type="AlphaFoldDB" id="A0A4Y2P2U2"/>
<proteinExistence type="predicted"/>
<evidence type="ECO:0000313" key="3">
    <source>
        <dbReference type="Proteomes" id="UP000499080"/>
    </source>
</evidence>
<keyword evidence="3" id="KW-1185">Reference proteome</keyword>
<feature type="compositionally biased region" description="Low complexity" evidence="1">
    <location>
        <begin position="9"/>
        <end position="20"/>
    </location>
</feature>
<gene>
    <name evidence="2" type="ORF">AVEN_222011_1</name>
</gene>
<sequence>MTRTTPDLATSSPSARTTPTGGCLIHVMFSVYQAHKRGRSSEESGFEPGALRLRHREFTTRPPLPLQTILNLNQ</sequence>
<organism evidence="2 3">
    <name type="scientific">Araneus ventricosus</name>
    <name type="common">Orbweaver spider</name>
    <name type="synonym">Epeira ventricosa</name>
    <dbReference type="NCBI Taxonomy" id="182803"/>
    <lineage>
        <taxon>Eukaryota</taxon>
        <taxon>Metazoa</taxon>
        <taxon>Ecdysozoa</taxon>
        <taxon>Arthropoda</taxon>
        <taxon>Chelicerata</taxon>
        <taxon>Arachnida</taxon>
        <taxon>Araneae</taxon>
        <taxon>Araneomorphae</taxon>
        <taxon>Entelegynae</taxon>
        <taxon>Araneoidea</taxon>
        <taxon>Araneidae</taxon>
        <taxon>Araneus</taxon>
    </lineage>
</organism>
<protein>
    <submittedName>
        <fullName evidence="2">Uncharacterized protein</fullName>
    </submittedName>
</protein>
<name>A0A4Y2P2U2_ARAVE</name>
<evidence type="ECO:0000313" key="2">
    <source>
        <dbReference type="EMBL" id="GBN45684.1"/>
    </source>
</evidence>
<reference evidence="2 3" key="1">
    <citation type="journal article" date="2019" name="Sci. Rep.">
        <title>Orb-weaving spider Araneus ventricosus genome elucidates the spidroin gene catalogue.</title>
        <authorList>
            <person name="Kono N."/>
            <person name="Nakamura H."/>
            <person name="Ohtoshi R."/>
            <person name="Moran D.A.P."/>
            <person name="Shinohara A."/>
            <person name="Yoshida Y."/>
            <person name="Fujiwara M."/>
            <person name="Mori M."/>
            <person name="Tomita M."/>
            <person name="Arakawa K."/>
        </authorList>
    </citation>
    <scope>NUCLEOTIDE SEQUENCE [LARGE SCALE GENOMIC DNA]</scope>
</reference>
<feature type="region of interest" description="Disordered" evidence="1">
    <location>
        <begin position="1"/>
        <end position="20"/>
    </location>
</feature>